<feature type="transmembrane region" description="Helical" evidence="6">
    <location>
        <begin position="53"/>
        <end position="73"/>
    </location>
</feature>
<evidence type="ECO:0000256" key="6">
    <source>
        <dbReference type="SAM" id="Phobius"/>
    </source>
</evidence>
<dbReference type="Pfam" id="PF13567">
    <property type="entry name" value="DUF4131"/>
    <property type="match status" value="1"/>
</dbReference>
<dbReference type="PANTHER" id="PTHR30619:SF1">
    <property type="entry name" value="RECOMBINATION PROTEIN 2"/>
    <property type="match status" value="1"/>
</dbReference>
<dbReference type="Pfam" id="PF03772">
    <property type="entry name" value="Competence"/>
    <property type="match status" value="1"/>
</dbReference>
<reference evidence="8" key="1">
    <citation type="submission" date="2020-07" db="EMBL/GenBank/DDBJ databases">
        <title>Koleobacter methoxysyntrophicus gen. nov., sp. nov., a novel anaerobic bacterium isolated from deep subsurface oil field and proposal of Koleobacterales ord. nov. in the phylum Firmicutes.</title>
        <authorList>
            <person name="Sakamoto S."/>
            <person name="Tamaki H."/>
        </authorList>
    </citation>
    <scope>NUCLEOTIDE SEQUENCE</scope>
    <source>
        <strain evidence="8">NRmbB1</strain>
    </source>
</reference>
<feature type="transmembrane region" description="Helical" evidence="6">
    <location>
        <begin position="490"/>
        <end position="507"/>
    </location>
</feature>
<dbReference type="RefSeq" id="WP_338402908.1">
    <property type="nucleotide sequence ID" value="NZ_CP059066.1"/>
</dbReference>
<dbReference type="SMART" id="SM00849">
    <property type="entry name" value="Lactamase_B"/>
    <property type="match status" value="1"/>
</dbReference>
<feature type="transmembrane region" description="Helical" evidence="6">
    <location>
        <begin position="274"/>
        <end position="291"/>
    </location>
</feature>
<comment type="subcellular location">
    <subcellularLocation>
        <location evidence="1">Cell membrane</location>
        <topology evidence="1">Multi-pass membrane protein</topology>
    </subcellularLocation>
</comment>
<dbReference type="AlphaFoldDB" id="A0A8A0RPB6"/>
<feature type="transmembrane region" description="Helical" evidence="6">
    <location>
        <begin position="245"/>
        <end position="267"/>
    </location>
</feature>
<feature type="transmembrane region" description="Helical" evidence="6">
    <location>
        <begin position="400"/>
        <end position="421"/>
    </location>
</feature>
<dbReference type="NCBIfam" id="TIGR00361">
    <property type="entry name" value="ComEC_Rec2"/>
    <property type="match status" value="1"/>
</dbReference>
<gene>
    <name evidence="8" type="primary">comEC_3</name>
    <name evidence="8" type="ORF">H0A61_02641</name>
</gene>
<dbReference type="GO" id="GO:0030420">
    <property type="term" value="P:establishment of competence for transformation"/>
    <property type="evidence" value="ECO:0007669"/>
    <property type="project" value="InterPro"/>
</dbReference>
<keyword evidence="3 6" id="KW-0812">Transmembrane</keyword>
<feature type="transmembrane region" description="Helical" evidence="6">
    <location>
        <begin position="321"/>
        <end position="340"/>
    </location>
</feature>
<dbReference type="EMBL" id="CP059066">
    <property type="protein sequence ID" value="QSQ10241.1"/>
    <property type="molecule type" value="Genomic_DNA"/>
</dbReference>
<dbReference type="InterPro" id="IPR001279">
    <property type="entry name" value="Metallo-B-lactamas"/>
</dbReference>
<dbReference type="InterPro" id="IPR004477">
    <property type="entry name" value="ComEC_N"/>
</dbReference>
<name>A0A8A0RPB6_9FIRM</name>
<dbReference type="Pfam" id="PF00753">
    <property type="entry name" value="Lactamase_B"/>
    <property type="match status" value="1"/>
</dbReference>
<dbReference type="CDD" id="cd07731">
    <property type="entry name" value="ComA-like_MBL-fold"/>
    <property type="match status" value="1"/>
</dbReference>
<dbReference type="GO" id="GO:0005886">
    <property type="term" value="C:plasma membrane"/>
    <property type="evidence" value="ECO:0007669"/>
    <property type="project" value="UniProtKB-SubCell"/>
</dbReference>
<evidence type="ECO:0000313" key="8">
    <source>
        <dbReference type="EMBL" id="QSQ10241.1"/>
    </source>
</evidence>
<keyword evidence="2" id="KW-1003">Cell membrane</keyword>
<evidence type="ECO:0000256" key="4">
    <source>
        <dbReference type="ARBA" id="ARBA00022989"/>
    </source>
</evidence>
<feature type="domain" description="Metallo-beta-lactamase" evidence="7">
    <location>
        <begin position="521"/>
        <end position="728"/>
    </location>
</feature>
<evidence type="ECO:0000259" key="7">
    <source>
        <dbReference type="SMART" id="SM00849"/>
    </source>
</evidence>
<sequence length="776" mass="86825">MRRSLIKITILYIFGIVMGRFIYLPVIPSFIILFAGLIIYAIVLLRKPKGHSYIFPFIIIFCGIFAVNTSIYLREGNIIEFSGKEILVEGTVVEEPLIKEAEVVYILKTHRAVENNKRYIVNGNIQVKTEFKEGSRIYQYGDHLSVRGTLFLPAGKRNPGGFNYKDYLLARGICGNLYVREYDINFLGKRYSNPLKTVIYKYKEKISGMIKELYPCEEGTVLSGIILGMRGEVSPVIIKAFSDSGIYHILAISGLHVGFIVALLYFISRKVGQRVPALIITTLGIILYTIMVGGKPSVVRAGIMSVITLLGIEFGKERDYLTSLSAAALIILIINPLALFMPGFQLSFGATMGIIISFPKIKGLLRFLPDRIADLTSVTFSAQLGILPLIAYYFGNISLIFVFTNLLVLPLMGLIIVLGFLSISAAFIFLPLGSLIAVFNSFLIKTVINLALFFSSLPFSSVSIPLPSIMLICSYYIAFLSVFLRYKKGFVLGLILTVFVVWFIIIFNDSLLEVTFIDVGQGDAIYIKTPEGRHIMIDSGGLPDYYSGDFDIGRDVILPFLKYKGVKKLDIMIMSHIHDDHIKGMIPVLDEIRVDYFIQAPQKVLSKNYNELLKKITKLNIPVITLKKGDYFKIDDDLFFYVFHPDDIEHKGPGDENNNSLVLKMIYRNISFLFTGDIEKEAEGKILQLGYSLDSTVLKVPHHGSITSSTPSFIKEVNPKYAIISVGRNNAFGHPHEGVIERLEHTGARVYRTDLDGGITIRTDGEGIVVKTTVDR</sequence>
<proteinExistence type="predicted"/>
<feature type="transmembrane region" description="Helical" evidence="6">
    <location>
        <begin position="346"/>
        <end position="365"/>
    </location>
</feature>
<dbReference type="NCBIfam" id="TIGR00360">
    <property type="entry name" value="ComEC_N-term"/>
    <property type="match status" value="1"/>
</dbReference>
<dbReference type="SUPFAM" id="SSF56281">
    <property type="entry name" value="Metallo-hydrolase/oxidoreductase"/>
    <property type="match status" value="1"/>
</dbReference>
<feature type="transmembrane region" description="Helical" evidence="6">
    <location>
        <begin position="372"/>
        <end position="394"/>
    </location>
</feature>
<dbReference type="PANTHER" id="PTHR30619">
    <property type="entry name" value="DNA INTERNALIZATION/COMPETENCE PROTEIN COMEC/REC2"/>
    <property type="match status" value="1"/>
</dbReference>
<keyword evidence="5 6" id="KW-0472">Membrane</keyword>
<dbReference type="InterPro" id="IPR052159">
    <property type="entry name" value="Competence_DNA_uptake"/>
</dbReference>
<organism evidence="8 9">
    <name type="scientific">Koleobacter methoxysyntrophicus</name>
    <dbReference type="NCBI Taxonomy" id="2751313"/>
    <lineage>
        <taxon>Bacteria</taxon>
        <taxon>Bacillati</taxon>
        <taxon>Bacillota</taxon>
        <taxon>Clostridia</taxon>
        <taxon>Koleobacterales</taxon>
        <taxon>Koleobacteraceae</taxon>
        <taxon>Koleobacter</taxon>
    </lineage>
</organism>
<evidence type="ECO:0000313" key="9">
    <source>
        <dbReference type="Proteomes" id="UP000662904"/>
    </source>
</evidence>
<dbReference type="KEGG" id="kme:H0A61_02641"/>
<evidence type="ECO:0000256" key="1">
    <source>
        <dbReference type="ARBA" id="ARBA00004651"/>
    </source>
</evidence>
<dbReference type="InterPro" id="IPR025405">
    <property type="entry name" value="DUF4131"/>
</dbReference>
<evidence type="ECO:0000256" key="3">
    <source>
        <dbReference type="ARBA" id="ARBA00022692"/>
    </source>
</evidence>
<dbReference type="Proteomes" id="UP000662904">
    <property type="component" value="Chromosome"/>
</dbReference>
<protein>
    <submittedName>
        <fullName evidence="8">ComE operon protein 3</fullName>
    </submittedName>
</protein>
<dbReference type="Gene3D" id="3.60.15.10">
    <property type="entry name" value="Ribonuclease Z/Hydroxyacylglutathione hydrolase-like"/>
    <property type="match status" value="1"/>
</dbReference>
<keyword evidence="9" id="KW-1185">Reference proteome</keyword>
<dbReference type="InterPro" id="IPR035681">
    <property type="entry name" value="ComA-like_MBL"/>
</dbReference>
<evidence type="ECO:0000256" key="5">
    <source>
        <dbReference type="ARBA" id="ARBA00023136"/>
    </source>
</evidence>
<dbReference type="InterPro" id="IPR036866">
    <property type="entry name" value="RibonucZ/Hydroxyglut_hydro"/>
</dbReference>
<feature type="transmembrane region" description="Helical" evidence="6">
    <location>
        <begin position="464"/>
        <end position="483"/>
    </location>
</feature>
<accession>A0A8A0RPB6</accession>
<dbReference type="InterPro" id="IPR004797">
    <property type="entry name" value="Competence_ComEC/Rec2"/>
</dbReference>
<keyword evidence="4 6" id="KW-1133">Transmembrane helix</keyword>
<feature type="transmembrane region" description="Helical" evidence="6">
    <location>
        <begin position="29"/>
        <end position="46"/>
    </location>
</feature>
<feature type="transmembrane region" description="Helical" evidence="6">
    <location>
        <begin position="428"/>
        <end position="452"/>
    </location>
</feature>
<evidence type="ECO:0000256" key="2">
    <source>
        <dbReference type="ARBA" id="ARBA00022475"/>
    </source>
</evidence>